<sequence>MRSPFIIIRFIFFCLLLYLNLLTLVFAVLNVSSASSAGLSVPGTQVLLIFTNCLTLLLLALGLLPMIWSKSAFANLTLECMWTLVLSLLQMGAAIGSAASISLMIREPTDPSVAVSSVLLLPTSWLLSVLQLAYFFTILITAMIHARHEPEVWRSSIYTIKWFGFSNVKIKTTDISGPRPKSGYENDSWTLYLEDIESTAARKARHTLSPSEKPAWAPISQRRGVDPPFMRRDKTPRSSVSTEHVTPPLKAEVKGGSRFIERICDLTITRPPNNPTSFPSEVEDHDKPIPIPRISKWMSAEALKGFGVGH</sequence>
<feature type="transmembrane region" description="Helical" evidence="2">
    <location>
        <begin position="80"/>
        <end position="105"/>
    </location>
</feature>
<dbReference type="OrthoDB" id="3188789at2759"/>
<protein>
    <submittedName>
        <fullName evidence="3">Uncharacterized protein</fullName>
    </submittedName>
</protein>
<keyword evidence="2" id="KW-1133">Transmembrane helix</keyword>
<dbReference type="GeneID" id="66077790"/>
<gene>
    <name evidence="3" type="ORF">E1B28_008714</name>
</gene>
<name>A0A9P7RZ19_9AGAR</name>
<evidence type="ECO:0000256" key="2">
    <source>
        <dbReference type="SAM" id="Phobius"/>
    </source>
</evidence>
<dbReference type="Proteomes" id="UP001049176">
    <property type="component" value="Chromosome 5"/>
</dbReference>
<evidence type="ECO:0000256" key="1">
    <source>
        <dbReference type="SAM" id="MobiDB-lite"/>
    </source>
</evidence>
<comment type="caution">
    <text evidence="3">The sequence shown here is derived from an EMBL/GenBank/DDBJ whole genome shotgun (WGS) entry which is preliminary data.</text>
</comment>
<evidence type="ECO:0000313" key="3">
    <source>
        <dbReference type="EMBL" id="KAG7092354.1"/>
    </source>
</evidence>
<feature type="compositionally biased region" description="Basic and acidic residues" evidence="1">
    <location>
        <begin position="223"/>
        <end position="236"/>
    </location>
</feature>
<proteinExistence type="predicted"/>
<feature type="transmembrane region" description="Helical" evidence="2">
    <location>
        <begin position="125"/>
        <end position="146"/>
    </location>
</feature>
<keyword evidence="2" id="KW-0472">Membrane</keyword>
<dbReference type="RefSeq" id="XP_043008824.1">
    <property type="nucleotide sequence ID" value="XM_043153540.1"/>
</dbReference>
<dbReference type="KEGG" id="more:E1B28_008714"/>
<reference evidence="3" key="1">
    <citation type="journal article" date="2021" name="Genome Biol. Evol.">
        <title>The assembled and annotated genome of the fairy-ring fungus Marasmius oreades.</title>
        <authorList>
            <person name="Hiltunen M."/>
            <person name="Ament-Velasquez S.L."/>
            <person name="Johannesson H."/>
        </authorList>
    </citation>
    <scope>NUCLEOTIDE SEQUENCE</scope>
    <source>
        <strain evidence="3">03SP1</strain>
    </source>
</reference>
<feature type="transmembrane region" description="Helical" evidence="2">
    <location>
        <begin position="46"/>
        <end position="68"/>
    </location>
</feature>
<keyword evidence="4" id="KW-1185">Reference proteome</keyword>
<keyword evidence="2" id="KW-0812">Transmembrane</keyword>
<accession>A0A9P7RZ19</accession>
<feature type="region of interest" description="Disordered" evidence="1">
    <location>
        <begin position="219"/>
        <end position="247"/>
    </location>
</feature>
<evidence type="ECO:0000313" key="4">
    <source>
        <dbReference type="Proteomes" id="UP001049176"/>
    </source>
</evidence>
<organism evidence="3 4">
    <name type="scientific">Marasmius oreades</name>
    <name type="common">fairy-ring Marasmius</name>
    <dbReference type="NCBI Taxonomy" id="181124"/>
    <lineage>
        <taxon>Eukaryota</taxon>
        <taxon>Fungi</taxon>
        <taxon>Dikarya</taxon>
        <taxon>Basidiomycota</taxon>
        <taxon>Agaricomycotina</taxon>
        <taxon>Agaricomycetes</taxon>
        <taxon>Agaricomycetidae</taxon>
        <taxon>Agaricales</taxon>
        <taxon>Marasmiineae</taxon>
        <taxon>Marasmiaceae</taxon>
        <taxon>Marasmius</taxon>
    </lineage>
</organism>
<dbReference type="AlphaFoldDB" id="A0A9P7RZ19"/>
<dbReference type="EMBL" id="CM032185">
    <property type="protein sequence ID" value="KAG7092354.1"/>
    <property type="molecule type" value="Genomic_DNA"/>
</dbReference>